<dbReference type="GO" id="GO:0008168">
    <property type="term" value="F:methyltransferase activity"/>
    <property type="evidence" value="ECO:0007669"/>
    <property type="project" value="UniProtKB-KW"/>
</dbReference>
<organism evidence="1 2">
    <name type="scientific">Tropicimonas sediminicola</name>
    <dbReference type="NCBI Taxonomy" id="1031541"/>
    <lineage>
        <taxon>Bacteria</taxon>
        <taxon>Pseudomonadati</taxon>
        <taxon>Pseudomonadota</taxon>
        <taxon>Alphaproteobacteria</taxon>
        <taxon>Rhodobacterales</taxon>
        <taxon>Roseobacteraceae</taxon>
        <taxon>Tropicimonas</taxon>
    </lineage>
</organism>
<dbReference type="OrthoDB" id="5764702at2"/>
<proteinExistence type="predicted"/>
<keyword evidence="2" id="KW-1185">Reference proteome</keyword>
<dbReference type="InterPro" id="IPR029063">
    <property type="entry name" value="SAM-dependent_MTases_sf"/>
</dbReference>
<keyword evidence="1" id="KW-0808">Transferase</keyword>
<dbReference type="SUPFAM" id="SSF53335">
    <property type="entry name" value="S-adenosyl-L-methionine-dependent methyltransferases"/>
    <property type="match status" value="1"/>
</dbReference>
<dbReference type="Gene3D" id="3.40.50.150">
    <property type="entry name" value="Vaccinia Virus protein VP39"/>
    <property type="match status" value="1"/>
</dbReference>
<name>A0A239I8Z5_9RHOB</name>
<dbReference type="EMBL" id="FZOY01000004">
    <property type="protein sequence ID" value="SNS90080.1"/>
    <property type="molecule type" value="Genomic_DNA"/>
</dbReference>
<dbReference type="RefSeq" id="WP_089233368.1">
    <property type="nucleotide sequence ID" value="NZ_FZOY01000004.1"/>
</dbReference>
<keyword evidence="1" id="KW-0489">Methyltransferase</keyword>
<accession>A0A239I8Z5</accession>
<dbReference type="GO" id="GO:0032259">
    <property type="term" value="P:methylation"/>
    <property type="evidence" value="ECO:0007669"/>
    <property type="project" value="UniProtKB-KW"/>
</dbReference>
<evidence type="ECO:0000313" key="2">
    <source>
        <dbReference type="Proteomes" id="UP000198426"/>
    </source>
</evidence>
<dbReference type="AlphaFoldDB" id="A0A239I8Z5"/>
<protein>
    <submittedName>
        <fullName evidence="1">Methyltransferase domain-containing protein</fullName>
    </submittedName>
</protein>
<reference evidence="1 2" key="1">
    <citation type="submission" date="2017-06" db="EMBL/GenBank/DDBJ databases">
        <authorList>
            <person name="Kim H.J."/>
            <person name="Triplett B.A."/>
        </authorList>
    </citation>
    <scope>NUCLEOTIDE SEQUENCE [LARGE SCALE GENOMIC DNA]</scope>
    <source>
        <strain evidence="1 2">DSM 29339</strain>
    </source>
</reference>
<dbReference type="Pfam" id="PF13578">
    <property type="entry name" value="Methyltransf_24"/>
    <property type="match status" value="1"/>
</dbReference>
<sequence length="243" mass="27119">MTALDEAGALLDGAEGRQEMAARLVHGLGLREVLELGVWRGDFAAAMLRACSGIETYWMLDPWRRLDGWNKPWNVSDAEFDEVFAAAMAATEFAGDRRRVLRGTTVEAIGEIPDGNLDFAYVDGDHTLRGITVDLLNVWPKLRDGGWLMGDDFSPTIWQHRAEFEPTMVFPWAVHFAEAVQCPILALPHHQFLIRKDLARPGFALRDPDGRYGPTDVLAQMPPPPGGRGWKARAKRLVRKAFG</sequence>
<dbReference type="Proteomes" id="UP000198426">
    <property type="component" value="Unassembled WGS sequence"/>
</dbReference>
<gene>
    <name evidence="1" type="ORF">SAMN05421757_104281</name>
</gene>
<evidence type="ECO:0000313" key="1">
    <source>
        <dbReference type="EMBL" id="SNS90080.1"/>
    </source>
</evidence>